<dbReference type="Pfam" id="PF00582">
    <property type="entry name" value="Usp"/>
    <property type="match status" value="1"/>
</dbReference>
<dbReference type="RefSeq" id="WP_169381219.1">
    <property type="nucleotide sequence ID" value="NZ_JAAXLA010000015.1"/>
</dbReference>
<gene>
    <name evidence="7" type="ORF">HF526_10670</name>
</gene>
<reference evidence="7 8" key="1">
    <citation type="submission" date="2020-04" db="EMBL/GenBank/DDBJ databases">
        <authorList>
            <person name="Klaysubun C."/>
            <person name="Duangmal K."/>
            <person name="Lipun K."/>
        </authorList>
    </citation>
    <scope>NUCLEOTIDE SEQUENCE [LARGE SCALE GENOMIC DNA]</scope>
    <source>
        <strain evidence="7 8">K10HN5</strain>
    </source>
</reference>
<feature type="transmembrane region" description="Helical" evidence="4">
    <location>
        <begin position="402"/>
        <end position="421"/>
    </location>
</feature>
<accession>A0ABX1S9I9</accession>
<dbReference type="SUPFAM" id="SSF52402">
    <property type="entry name" value="Adenine nucleotide alpha hydrolases-like"/>
    <property type="match status" value="1"/>
</dbReference>
<keyword evidence="4" id="KW-0812">Transmembrane</keyword>
<organism evidence="7 8">
    <name type="scientific">Pseudonocardia acidicola</name>
    <dbReference type="NCBI Taxonomy" id="2724939"/>
    <lineage>
        <taxon>Bacteria</taxon>
        <taxon>Bacillati</taxon>
        <taxon>Actinomycetota</taxon>
        <taxon>Actinomycetes</taxon>
        <taxon>Pseudonocardiales</taxon>
        <taxon>Pseudonocardiaceae</taxon>
        <taxon>Pseudonocardia</taxon>
    </lineage>
</organism>
<keyword evidence="8" id="KW-1185">Reference proteome</keyword>
<dbReference type="Gene3D" id="3.40.50.300">
    <property type="entry name" value="P-loop containing nucleotide triphosphate hydrolases"/>
    <property type="match status" value="1"/>
</dbReference>
<dbReference type="InterPro" id="IPR006016">
    <property type="entry name" value="UspA"/>
</dbReference>
<evidence type="ECO:0000256" key="2">
    <source>
        <dbReference type="ARBA" id="ARBA00022777"/>
    </source>
</evidence>
<dbReference type="InterPro" id="IPR036890">
    <property type="entry name" value="HATPase_C_sf"/>
</dbReference>
<dbReference type="SUPFAM" id="SSF55874">
    <property type="entry name" value="ATPase domain of HSP90 chaperone/DNA topoisomerase II/histidine kinase"/>
    <property type="match status" value="1"/>
</dbReference>
<evidence type="ECO:0000313" key="7">
    <source>
        <dbReference type="EMBL" id="NMH97770.1"/>
    </source>
</evidence>
<dbReference type="EMBL" id="JAAXLA010000015">
    <property type="protein sequence ID" value="NMH97770.1"/>
    <property type="molecule type" value="Genomic_DNA"/>
</dbReference>
<evidence type="ECO:0000256" key="1">
    <source>
        <dbReference type="ARBA" id="ARBA00022679"/>
    </source>
</evidence>
<protein>
    <submittedName>
        <fullName evidence="7">Universal stress protein</fullName>
    </submittedName>
</protein>
<evidence type="ECO:0000256" key="4">
    <source>
        <dbReference type="SAM" id="Phobius"/>
    </source>
</evidence>
<evidence type="ECO:0000259" key="6">
    <source>
        <dbReference type="Pfam" id="PF02702"/>
    </source>
</evidence>
<evidence type="ECO:0000313" key="8">
    <source>
        <dbReference type="Proteomes" id="UP000820669"/>
    </source>
</evidence>
<evidence type="ECO:0000256" key="3">
    <source>
        <dbReference type="ARBA" id="ARBA00023012"/>
    </source>
</evidence>
<keyword evidence="1" id="KW-0808">Transferase</keyword>
<feature type="transmembrane region" description="Helical" evidence="4">
    <location>
        <begin position="378"/>
        <end position="396"/>
    </location>
</feature>
<feature type="domain" description="Signal transduction histidine kinase osmosensitive K+ channel sensor N-terminal" evidence="6">
    <location>
        <begin position="3"/>
        <end position="211"/>
    </location>
</feature>
<dbReference type="Gene3D" id="3.30.565.10">
    <property type="entry name" value="Histidine kinase-like ATPase, C-terminal domain"/>
    <property type="match status" value="1"/>
</dbReference>
<keyword evidence="4" id="KW-0472">Membrane</keyword>
<keyword evidence="4" id="KW-1133">Transmembrane helix</keyword>
<dbReference type="PANTHER" id="PTHR45569">
    <property type="entry name" value="SENSOR PROTEIN KDPD"/>
    <property type="match status" value="1"/>
</dbReference>
<dbReference type="InterPro" id="IPR027417">
    <property type="entry name" value="P-loop_NTPase"/>
</dbReference>
<sequence length="802" mass="83672">MARGQLRIYLGAAPGVGKTYAMLAEGLRRRSRGTDVVIGLVEPHGRRVTAALAEGLETVPRRSITYRGGAFTEMDLDAVLARHPEVALVDELAHTNVPGSRNARRWQDVAELLDAGIDVVSTLNIQHLESLNDVVEQITGIRQQETIPDDVVRRADQIELVDMTPEALRRRMVHGNVYPPDRVETALTHYFRPGNLTALRELALLWVADRVEEVQQRYRTEHGIADPWETRERIVVGLRGDPRDQALIRRAARIAARTPGSDLLAVHVVGSEAAVAADAGRLAESRALVESGGGTLHQLIGDDVAEALVRFAEAENATQIVLGATPRGPLVAALAGEAVSTKVVRLAGATDVHIVTRRPDADLGRPIRRPRRSGRGPVVPVLVLIGLAGVLAALRVGFGPGAAGALVAGLVADLLAVLAIAAAGGLWPAVVAAVVAVLLTAVFLGPPVSAGLLALGVLGVIAVAAGTAVDRADRATRRAARAAAVAAALRSLTTAVVDGRDHLPVLLEQIRELLGLASVSLLAHDGAAVEPRWFVVASTGADAPEHPEDGDVEVPVGATGALVGRGRALGPTDEDVFLACAAQLEVLLRRVPADAGAGREAEAEVTRSAVLLILGRALRALLADVRSAVDTLGTPGGSPAQVQEGMTRMNRLVTELLDVSRLDAGALDVRLRTVDLDDVLVTALDELGPAASGVAVGIGDDVPVVVTDAAVLSRAVSTVVADALRRGAGAAPPSITVEAAPGKVDVRIVDRAGYELDDRAEHATRLAADLTEAAGGTMRVLPSPGGRTVVLTVPRAERPRTA</sequence>
<feature type="domain" description="UspA" evidence="5">
    <location>
        <begin position="232"/>
        <end position="347"/>
    </location>
</feature>
<evidence type="ECO:0000259" key="5">
    <source>
        <dbReference type="Pfam" id="PF00582"/>
    </source>
</evidence>
<comment type="caution">
    <text evidence="7">The sequence shown here is derived from an EMBL/GenBank/DDBJ whole genome shotgun (WGS) entry which is preliminary data.</text>
</comment>
<dbReference type="InterPro" id="IPR003852">
    <property type="entry name" value="Sig_transdc_His_kinase_KdpD_N"/>
</dbReference>
<dbReference type="InterPro" id="IPR014729">
    <property type="entry name" value="Rossmann-like_a/b/a_fold"/>
</dbReference>
<feature type="transmembrane region" description="Helical" evidence="4">
    <location>
        <begin position="450"/>
        <end position="469"/>
    </location>
</feature>
<dbReference type="Pfam" id="PF02702">
    <property type="entry name" value="KdpD"/>
    <property type="match status" value="1"/>
</dbReference>
<name>A0ABX1S9I9_9PSEU</name>
<keyword evidence="2" id="KW-0418">Kinase</keyword>
<dbReference type="Gene3D" id="3.40.50.620">
    <property type="entry name" value="HUPs"/>
    <property type="match status" value="1"/>
</dbReference>
<dbReference type="InterPro" id="IPR052023">
    <property type="entry name" value="Histidine_kinase_KdpD"/>
</dbReference>
<dbReference type="PANTHER" id="PTHR45569:SF1">
    <property type="entry name" value="SENSOR PROTEIN KDPD"/>
    <property type="match status" value="1"/>
</dbReference>
<keyword evidence="3" id="KW-0902">Two-component regulatory system</keyword>
<dbReference type="Proteomes" id="UP000820669">
    <property type="component" value="Unassembled WGS sequence"/>
</dbReference>
<proteinExistence type="predicted"/>